<dbReference type="GO" id="GO:0046872">
    <property type="term" value="F:metal ion binding"/>
    <property type="evidence" value="ECO:0007669"/>
    <property type="project" value="UniProtKB-KW"/>
</dbReference>
<dbReference type="GO" id="GO:0005737">
    <property type="term" value="C:cytoplasm"/>
    <property type="evidence" value="ECO:0007669"/>
    <property type="project" value="UniProtKB-SubCell"/>
</dbReference>
<dbReference type="GO" id="GO:0005975">
    <property type="term" value="P:carbohydrate metabolic process"/>
    <property type="evidence" value="ECO:0007669"/>
    <property type="project" value="InterPro"/>
</dbReference>
<evidence type="ECO:0000256" key="5">
    <source>
        <dbReference type="ARBA" id="ARBA00022801"/>
    </source>
</evidence>
<evidence type="ECO:0000256" key="4">
    <source>
        <dbReference type="ARBA" id="ARBA00022723"/>
    </source>
</evidence>
<comment type="subcellular location">
    <subcellularLocation>
        <location evidence="1">Cytoplasm</location>
    </subcellularLocation>
</comment>
<dbReference type="EMBL" id="MF372757">
    <property type="protein sequence ID" value="AVM80395.1"/>
    <property type="molecule type" value="Genomic_DNA"/>
</dbReference>
<dbReference type="Gene3D" id="3.40.50.1000">
    <property type="entry name" value="HAD superfamily/HAD-like"/>
    <property type="match status" value="1"/>
</dbReference>
<dbReference type="SUPFAM" id="SSF56784">
    <property type="entry name" value="HAD-like"/>
    <property type="match status" value="1"/>
</dbReference>
<name>A0A2P1G6D3_STRFI</name>
<feature type="compositionally biased region" description="Polar residues" evidence="8">
    <location>
        <begin position="25"/>
        <end position="36"/>
    </location>
</feature>
<dbReference type="InterPro" id="IPR023214">
    <property type="entry name" value="HAD_sf"/>
</dbReference>
<keyword evidence="5" id="KW-0378">Hydrolase</keyword>
<accession>A0A2P1G6D3</accession>
<dbReference type="PANTHER" id="PTHR42891:SF1">
    <property type="entry name" value="D-GLYCERO-BETA-D-MANNO-HEPTOSE-1,7-BISPHOSPHATE 7-PHOSPHATASE"/>
    <property type="match status" value="1"/>
</dbReference>
<sequence length="287" mass="30573">MSGGPLDSETTATMPKREYVRTPGTVRSATSFQGKASQEPEPSRAFVTRTDGPTGPAPTGARRRPAVFLDRDGTLTEPRHYPSRPEDLVLQQGIGPPLHALQHAGFALIVVTNQSGLARGLISEAAIAPMHRRLRELLARHRVQLDGIYLCPHHPDGAVPRFSIACSCRKPAPGMLHRAADDLGCDLSASWMVGDSVCDVDAGRRAGTRTALVGPQPLAGAVPTLYRTTTARALEAIGASEIPRAPGQDPHEEGTGRPPHPRVPHPPVPSASSRRSNPRAEGPSRES</sequence>
<feature type="region of interest" description="Disordered" evidence="8">
    <location>
        <begin position="238"/>
        <end position="287"/>
    </location>
</feature>
<dbReference type="NCBIfam" id="TIGR01656">
    <property type="entry name" value="Histidinol-ppas"/>
    <property type="match status" value="1"/>
</dbReference>
<dbReference type="Pfam" id="PF13242">
    <property type="entry name" value="Hydrolase_like"/>
    <property type="match status" value="1"/>
</dbReference>
<evidence type="ECO:0000256" key="2">
    <source>
        <dbReference type="ARBA" id="ARBA00005628"/>
    </source>
</evidence>
<evidence type="ECO:0000313" key="9">
    <source>
        <dbReference type="EMBL" id="AVM80395.1"/>
    </source>
</evidence>
<dbReference type="InterPro" id="IPR006543">
    <property type="entry name" value="Histidinol-phos"/>
</dbReference>
<dbReference type="PANTHER" id="PTHR42891">
    <property type="entry name" value="D-GLYCERO-BETA-D-MANNO-HEPTOSE-1,7-BISPHOSPHATE 7-PHOSPHATASE"/>
    <property type="match status" value="1"/>
</dbReference>
<protein>
    <recommendedName>
        <fullName evidence="7">D,D-heptose 1,7-bisphosphate phosphatase</fullName>
    </recommendedName>
</protein>
<comment type="similarity">
    <text evidence="2">Belongs to the GmhB family.</text>
</comment>
<dbReference type="NCBIfam" id="TIGR01662">
    <property type="entry name" value="HAD-SF-IIIA"/>
    <property type="match status" value="1"/>
</dbReference>
<evidence type="ECO:0000256" key="8">
    <source>
        <dbReference type="SAM" id="MobiDB-lite"/>
    </source>
</evidence>
<keyword evidence="3" id="KW-0963">Cytoplasm</keyword>
<evidence type="ECO:0000256" key="1">
    <source>
        <dbReference type="ARBA" id="ARBA00004496"/>
    </source>
</evidence>
<evidence type="ECO:0000256" key="6">
    <source>
        <dbReference type="ARBA" id="ARBA00023277"/>
    </source>
</evidence>
<dbReference type="CDD" id="cd07503">
    <property type="entry name" value="HAD_HisB-N"/>
    <property type="match status" value="1"/>
</dbReference>
<keyword evidence="4" id="KW-0479">Metal-binding</keyword>
<dbReference type="InterPro" id="IPR036412">
    <property type="entry name" value="HAD-like_sf"/>
</dbReference>
<evidence type="ECO:0000256" key="7">
    <source>
        <dbReference type="ARBA" id="ARBA00031828"/>
    </source>
</evidence>
<keyword evidence="6" id="KW-0119">Carbohydrate metabolism</keyword>
<dbReference type="AlphaFoldDB" id="A0A2P1G6D3"/>
<evidence type="ECO:0000256" key="3">
    <source>
        <dbReference type="ARBA" id="ARBA00022490"/>
    </source>
</evidence>
<proteinExistence type="inferred from homology"/>
<dbReference type="GO" id="GO:0016791">
    <property type="term" value="F:phosphatase activity"/>
    <property type="evidence" value="ECO:0007669"/>
    <property type="project" value="InterPro"/>
</dbReference>
<gene>
    <name evidence="9" type="primary">sepL</name>
</gene>
<reference evidence="9" key="1">
    <citation type="submission" date="2017-06" db="EMBL/GenBank/DDBJ databases">
        <authorList>
            <person name="Kim H.J."/>
            <person name="Triplett B.A."/>
        </authorList>
    </citation>
    <scope>NUCLEOTIDE SEQUENCE</scope>
    <source>
        <strain evidence="9">CGMCC 4.1598</strain>
    </source>
</reference>
<dbReference type="InterPro" id="IPR004446">
    <property type="entry name" value="Heptose_bisP_phosphatase"/>
</dbReference>
<organism evidence="9">
    <name type="scientific">Streptomyces fimbriatus</name>
    <dbReference type="NCBI Taxonomy" id="68197"/>
    <lineage>
        <taxon>Bacteria</taxon>
        <taxon>Bacillati</taxon>
        <taxon>Actinomycetota</taxon>
        <taxon>Actinomycetes</taxon>
        <taxon>Kitasatosporales</taxon>
        <taxon>Streptomycetaceae</taxon>
        <taxon>Streptomyces</taxon>
    </lineage>
</organism>
<feature type="region of interest" description="Disordered" evidence="8">
    <location>
        <begin position="1"/>
        <end position="65"/>
    </location>
</feature>
<dbReference type="InterPro" id="IPR006549">
    <property type="entry name" value="HAD-SF_hydro_IIIA"/>
</dbReference>
<reference evidence="9" key="2">
    <citation type="journal article" date="2018" name="Proc. Natl. Acad. Sci. U.S.A.">
        <title>d-Sedoheptulose-7-phosphate is a common precursor for the heptoses of septacidin and hygromycin B.</title>
        <authorList>
            <person name="Tang W."/>
            <person name="Guo Z."/>
            <person name="Cao Z."/>
            <person name="Wang M."/>
            <person name="Li P."/>
            <person name="Meng X."/>
            <person name="Zhao X."/>
            <person name="Xie Z."/>
            <person name="Wang W."/>
            <person name="Zhou A."/>
            <person name="Lou C."/>
            <person name="Chen Y."/>
        </authorList>
    </citation>
    <scope>NUCLEOTIDE SEQUENCE</scope>
    <source>
        <strain evidence="9">CGMCC 4.1598</strain>
    </source>
</reference>